<accession>A0A5C1QC03</accession>
<dbReference type="RefSeq" id="WP_149567666.1">
    <property type="nucleotide sequence ID" value="NZ_CP035807.1"/>
</dbReference>
<sequence length="658" mass="69306">MKKKNFFIVFLVLFSLLITSCDLLFPADDGVTVDKSILVAAIGNANTLLEGTTVGSDVGNVPADAASAYDDAITVAEGVNEDSGVTQTDVNAAVTTLATATVAFNDAIITQQSLEDSELASAKADLTAALATADVLGGSVGTAFVVGGISIADSANFSIARGVVVALLADDRPTAPTLQELNDAIVALATATEVFEAARYTQFDIDLFNFEADLTLAQALHDAAVEGTASGEYGVGSKETFQTALDAVIVSKDAAITIADIDAAKVALNTAIADFKATISYVFTTIYNFDEDPAPEVVADSGSITSIDVDPLDNTNNVLKVIKPVDAAAWALAIIDTRAFNVGSTAVFELKLYSPAVGQKFTFKIEGAAAGYQEVVAYTTTSSEWETLSFDFGTLNEGQNKLVLIPNHDGVMTEEETYYIDDITYSETQVHKLFQPIADAEVSLTSHPFGTEPGNTEVESDYTAYAEAITAAQAVMDNPASTDAEIEAAVTTLADATTAFNAASRIPNAFIFDQYVWASTETENFAGTTDLWNSGSTHSDATDQVYNPALMVVSGTGWGDVAVAAFVGYTAGDFTDKTAISFKMKTTDYSEVVVKMDLATNAELTFVIADYGTDLGNGWTQVEIPLSVFGDMSATNQFGIFCWGAGTFYLTDVAFSVN</sequence>
<dbReference type="AlphaFoldDB" id="A0A5C1QC03"/>
<dbReference type="EMBL" id="CP035807">
    <property type="protein sequence ID" value="QEN04419.1"/>
    <property type="molecule type" value="Genomic_DNA"/>
</dbReference>
<evidence type="ECO:0000313" key="2">
    <source>
        <dbReference type="EMBL" id="QEN04419.1"/>
    </source>
</evidence>
<evidence type="ECO:0000256" key="1">
    <source>
        <dbReference type="SAM" id="SignalP"/>
    </source>
</evidence>
<evidence type="ECO:0000313" key="3">
    <source>
        <dbReference type="Proteomes" id="UP000323824"/>
    </source>
</evidence>
<dbReference type="Proteomes" id="UP000323824">
    <property type="component" value="Chromosome"/>
</dbReference>
<dbReference type="Gene3D" id="2.60.120.430">
    <property type="entry name" value="Galactose-binding lectin"/>
    <property type="match status" value="2"/>
</dbReference>
<feature type="signal peptide" evidence="1">
    <location>
        <begin position="1"/>
        <end position="20"/>
    </location>
</feature>
<proteinExistence type="predicted"/>
<dbReference type="PROSITE" id="PS51257">
    <property type="entry name" value="PROKAR_LIPOPROTEIN"/>
    <property type="match status" value="1"/>
</dbReference>
<reference evidence="2 3" key="1">
    <citation type="submission" date="2019-02" db="EMBL/GenBank/DDBJ databases">
        <authorList>
            <person name="Fomenkov A."/>
            <person name="Dubinina G."/>
            <person name="Grabovich M."/>
            <person name="Vincze T."/>
            <person name="Roberts R.J."/>
        </authorList>
    </citation>
    <scope>NUCLEOTIDE SEQUENCE [LARGE SCALE GENOMIC DNA]</scope>
    <source>
        <strain evidence="2 3">P</strain>
    </source>
</reference>
<dbReference type="KEGG" id="sper:EW093_06815"/>
<name>A0A5C1QC03_9SPIO</name>
<gene>
    <name evidence="2" type="ORF">EW093_06815</name>
</gene>
<keyword evidence="1" id="KW-0732">Signal</keyword>
<dbReference type="OrthoDB" id="5381604at2"/>
<protein>
    <recommendedName>
        <fullName evidence="4">CBM-cenC domain-containing protein</fullName>
    </recommendedName>
</protein>
<keyword evidence="3" id="KW-1185">Reference proteome</keyword>
<dbReference type="Pfam" id="PF07554">
    <property type="entry name" value="FIVAR"/>
    <property type="match status" value="2"/>
</dbReference>
<dbReference type="Gene3D" id="1.20.1270.90">
    <property type="entry name" value="AF1782-like"/>
    <property type="match status" value="3"/>
</dbReference>
<reference evidence="2 3" key="2">
    <citation type="submission" date="2019-09" db="EMBL/GenBank/DDBJ databases">
        <title>Complete Genome Sequence and Methylome Analysis of free living Spirochaetas.</title>
        <authorList>
            <person name="Leshcheva N."/>
            <person name="Mikheeva N."/>
        </authorList>
    </citation>
    <scope>NUCLEOTIDE SEQUENCE [LARGE SCALE GENOMIC DNA]</scope>
    <source>
        <strain evidence="2 3">P</strain>
    </source>
</reference>
<organism evidence="2 3">
    <name type="scientific">Thiospirochaeta perfilievii</name>
    <dbReference type="NCBI Taxonomy" id="252967"/>
    <lineage>
        <taxon>Bacteria</taxon>
        <taxon>Pseudomonadati</taxon>
        <taxon>Spirochaetota</taxon>
        <taxon>Spirochaetia</taxon>
        <taxon>Spirochaetales</taxon>
        <taxon>Spirochaetaceae</taxon>
        <taxon>Thiospirochaeta</taxon>
    </lineage>
</organism>
<feature type="chain" id="PRO_5022829206" description="CBM-cenC domain-containing protein" evidence="1">
    <location>
        <begin position="21"/>
        <end position="658"/>
    </location>
</feature>
<evidence type="ECO:0008006" key="4">
    <source>
        <dbReference type="Google" id="ProtNLM"/>
    </source>
</evidence>